<organism evidence="1 2">
    <name type="scientific">Streptosporangium pseudovulgare</name>
    <dbReference type="NCBI Taxonomy" id="35765"/>
    <lineage>
        <taxon>Bacteria</taxon>
        <taxon>Bacillati</taxon>
        <taxon>Actinomycetota</taxon>
        <taxon>Actinomycetes</taxon>
        <taxon>Streptosporangiales</taxon>
        <taxon>Streptosporangiaceae</taxon>
        <taxon>Streptosporangium</taxon>
    </lineage>
</organism>
<sequence>METSVACFWRQCPYEPPHLASLGRYVRLGEETSARITAEADPIQRRRLR</sequence>
<proteinExistence type="predicted"/>
<dbReference type="Proteomes" id="UP000611554">
    <property type="component" value="Unassembled WGS sequence"/>
</dbReference>
<evidence type="ECO:0000313" key="1">
    <source>
        <dbReference type="EMBL" id="GGQ35668.1"/>
    </source>
</evidence>
<comment type="caution">
    <text evidence="1">The sequence shown here is derived from an EMBL/GenBank/DDBJ whole genome shotgun (WGS) entry which is preliminary data.</text>
</comment>
<accession>A0ABQ2RMG6</accession>
<name>A0ABQ2RMG6_9ACTN</name>
<reference evidence="2" key="1">
    <citation type="journal article" date="2019" name="Int. J. Syst. Evol. Microbiol.">
        <title>The Global Catalogue of Microorganisms (GCM) 10K type strain sequencing project: providing services to taxonomists for standard genome sequencing and annotation.</title>
        <authorList>
            <consortium name="The Broad Institute Genomics Platform"/>
            <consortium name="The Broad Institute Genome Sequencing Center for Infectious Disease"/>
            <person name="Wu L."/>
            <person name="Ma J."/>
        </authorList>
    </citation>
    <scope>NUCLEOTIDE SEQUENCE [LARGE SCALE GENOMIC DNA]</scope>
    <source>
        <strain evidence="2">JCM 3115</strain>
    </source>
</reference>
<protein>
    <submittedName>
        <fullName evidence="1">Uncharacterized protein</fullName>
    </submittedName>
</protein>
<dbReference type="EMBL" id="BMQJ01000043">
    <property type="protein sequence ID" value="GGQ35668.1"/>
    <property type="molecule type" value="Genomic_DNA"/>
</dbReference>
<evidence type="ECO:0000313" key="2">
    <source>
        <dbReference type="Proteomes" id="UP000611554"/>
    </source>
</evidence>
<gene>
    <name evidence="1" type="ORF">GCM10010140_77030</name>
</gene>
<keyword evidence="2" id="KW-1185">Reference proteome</keyword>